<dbReference type="InterPro" id="IPR013785">
    <property type="entry name" value="Aldolase_TIM"/>
</dbReference>
<dbReference type="SMART" id="SM00729">
    <property type="entry name" value="Elp3"/>
    <property type="match status" value="1"/>
</dbReference>
<evidence type="ECO:0000256" key="3">
    <source>
        <dbReference type="ARBA" id="ARBA00023004"/>
    </source>
</evidence>
<dbReference type="STRING" id="1776334.APZ16_03590"/>
<sequence>MVSGAENAAKTEPRTEDVIIESVEKWLDNPVARTMLKLVCGKSKHGGNRLDIAIRKYLGENIKCDVRDALASVVVKFVLDHGASAFGYSSANLKENLSDPLIRRGMVNVLEGIAKYGTRRPFTSVAPFLVVWNYTKACNLRCEHCYESAGPRAMEDELTTEEAKRVIDEFEEAGVVAIAFSGGEPLMRRDIFEIADYAKNRGFYTSIATNGTLITREVAKKMKEVFGYVEISLDGFEAEHDRFRGVPGAWKLTCAGIKNCVAEGIDTCVALTATRYNLHEIPKLIDFAEKELGVKRVIIFNYVPTGRGKEIIEQDLSPEERQELLEYLYNKMMGNNCRLICYSTAPQYSMVSWNYAFGNESAPLVATHFTNEGAIKALQGRTKSLAEFLGGCGAGRLYCGLEPNGDITPCVFMPIKLGNIRRDRLREIWHSSELLWKLRNREDLEGCGQCEYKYICGGCRARAYGYYGDVQAPDPGCVHNLHYWNLLKQERKSPTSEKSPA</sequence>
<protein>
    <recommendedName>
        <fullName evidence="5">Radical SAM core domain-containing protein</fullName>
    </recommendedName>
</protein>
<dbReference type="InterPro" id="IPR007197">
    <property type="entry name" value="rSAM"/>
</dbReference>
<dbReference type="Gene3D" id="3.20.20.70">
    <property type="entry name" value="Aldolase class I"/>
    <property type="match status" value="1"/>
</dbReference>
<name>A0A147JZQ3_HADYE</name>
<dbReference type="AlphaFoldDB" id="A0A147JZQ3"/>
<dbReference type="PROSITE" id="PS51918">
    <property type="entry name" value="RADICAL_SAM"/>
    <property type="match status" value="1"/>
</dbReference>
<proteinExistence type="predicted"/>
<evidence type="ECO:0000256" key="4">
    <source>
        <dbReference type="ARBA" id="ARBA00023014"/>
    </source>
</evidence>
<keyword evidence="3" id="KW-0408">Iron</keyword>
<dbReference type="Proteomes" id="UP000074294">
    <property type="component" value="Unassembled WGS sequence"/>
</dbReference>
<evidence type="ECO:0000313" key="7">
    <source>
        <dbReference type="Proteomes" id="UP000074294"/>
    </source>
</evidence>
<dbReference type="InterPro" id="IPR023885">
    <property type="entry name" value="4Fe4S-binding_SPASM_dom"/>
</dbReference>
<dbReference type="SFLD" id="SFLDG01067">
    <property type="entry name" value="SPASM/twitch_domain_containing"/>
    <property type="match status" value="1"/>
</dbReference>
<dbReference type="CDD" id="cd21123">
    <property type="entry name" value="SPASM_MftC-like"/>
    <property type="match status" value="1"/>
</dbReference>
<dbReference type="SFLD" id="SFLDS00029">
    <property type="entry name" value="Radical_SAM"/>
    <property type="match status" value="1"/>
</dbReference>
<dbReference type="PANTHER" id="PTHR11228">
    <property type="entry name" value="RADICAL SAM DOMAIN PROTEIN"/>
    <property type="match status" value="1"/>
</dbReference>
<dbReference type="GO" id="GO:0003824">
    <property type="term" value="F:catalytic activity"/>
    <property type="evidence" value="ECO:0007669"/>
    <property type="project" value="InterPro"/>
</dbReference>
<evidence type="ECO:0000256" key="2">
    <source>
        <dbReference type="ARBA" id="ARBA00022723"/>
    </source>
</evidence>
<dbReference type="GO" id="GO:0051536">
    <property type="term" value="F:iron-sulfur cluster binding"/>
    <property type="evidence" value="ECO:0007669"/>
    <property type="project" value="UniProtKB-KW"/>
</dbReference>
<dbReference type="GO" id="GO:0046872">
    <property type="term" value="F:metal ion binding"/>
    <property type="evidence" value="ECO:0007669"/>
    <property type="project" value="UniProtKB-KW"/>
</dbReference>
<dbReference type="GO" id="GO:0006783">
    <property type="term" value="P:heme biosynthetic process"/>
    <property type="evidence" value="ECO:0007669"/>
    <property type="project" value="TreeGrafter"/>
</dbReference>
<evidence type="ECO:0000313" key="6">
    <source>
        <dbReference type="EMBL" id="KUO42036.1"/>
    </source>
</evidence>
<dbReference type="EMBL" id="LQMQ01000011">
    <property type="protein sequence ID" value="KUO42036.1"/>
    <property type="molecule type" value="Genomic_DNA"/>
</dbReference>
<dbReference type="InterPro" id="IPR058240">
    <property type="entry name" value="rSAM_sf"/>
</dbReference>
<feature type="domain" description="Radical SAM core" evidence="5">
    <location>
        <begin position="121"/>
        <end position="335"/>
    </location>
</feature>
<organism evidence="6 7">
    <name type="scientific">Hadarchaeum yellowstonense</name>
    <dbReference type="NCBI Taxonomy" id="1776334"/>
    <lineage>
        <taxon>Archaea</taxon>
        <taxon>Methanobacteriati</taxon>
        <taxon>Candidatus Hadarchaeota</taxon>
        <taxon>Candidatus Hadarchaeia</taxon>
        <taxon>Candidatus Hadarchaeales</taxon>
        <taxon>Candidatus Hadarchaeaceae</taxon>
        <taxon>Candidatus Hadarchaeum</taxon>
    </lineage>
</organism>
<dbReference type="SUPFAM" id="SSF102114">
    <property type="entry name" value="Radical SAM enzymes"/>
    <property type="match status" value="1"/>
</dbReference>
<reference evidence="6 7" key="1">
    <citation type="journal article" date="2016" name="Nat. Microbiol.">
        <title>Genomic inference of the metabolism of cosmopolitan subsurface Archaea, Hadesarchaea.</title>
        <authorList>
            <person name="Baker B.J."/>
            <person name="Saw J.H."/>
            <person name="Lind A.E."/>
            <person name="Lazar C.S."/>
            <person name="Hinrichs K.-U."/>
            <person name="Teske A.P."/>
            <person name="Ettema T.J."/>
        </authorList>
    </citation>
    <scope>NUCLEOTIDE SEQUENCE [LARGE SCALE GENOMIC DNA]</scope>
</reference>
<keyword evidence="1" id="KW-0949">S-adenosyl-L-methionine</keyword>
<dbReference type="PANTHER" id="PTHR11228:SF7">
    <property type="entry name" value="PQQA PEPTIDE CYCLASE"/>
    <property type="match status" value="1"/>
</dbReference>
<dbReference type="Pfam" id="PF13186">
    <property type="entry name" value="SPASM"/>
    <property type="match status" value="1"/>
</dbReference>
<evidence type="ECO:0000256" key="1">
    <source>
        <dbReference type="ARBA" id="ARBA00022691"/>
    </source>
</evidence>
<keyword evidence="2" id="KW-0479">Metal-binding</keyword>
<gene>
    <name evidence="6" type="ORF">APZ16_03590</name>
</gene>
<dbReference type="InterPro" id="IPR006638">
    <property type="entry name" value="Elp3/MiaA/NifB-like_rSAM"/>
</dbReference>
<dbReference type="NCBIfam" id="TIGR04085">
    <property type="entry name" value="rSAM_more_4Fe4S"/>
    <property type="match status" value="1"/>
</dbReference>
<comment type="caution">
    <text evidence="6">The sequence shown here is derived from an EMBL/GenBank/DDBJ whole genome shotgun (WGS) entry which is preliminary data.</text>
</comment>
<dbReference type="CDD" id="cd01335">
    <property type="entry name" value="Radical_SAM"/>
    <property type="match status" value="1"/>
</dbReference>
<keyword evidence="4" id="KW-0411">Iron-sulfur</keyword>
<dbReference type="InterPro" id="IPR050377">
    <property type="entry name" value="Radical_SAM_PqqE_MftC-like"/>
</dbReference>
<dbReference type="SFLD" id="SFLDG01386">
    <property type="entry name" value="main_SPASM_domain-containing"/>
    <property type="match status" value="1"/>
</dbReference>
<dbReference type="Pfam" id="PF04055">
    <property type="entry name" value="Radical_SAM"/>
    <property type="match status" value="1"/>
</dbReference>
<accession>A0A147JZQ3</accession>
<evidence type="ECO:0000259" key="5">
    <source>
        <dbReference type="PROSITE" id="PS51918"/>
    </source>
</evidence>